<evidence type="ECO:0000256" key="5">
    <source>
        <dbReference type="ARBA" id="ARBA00023136"/>
    </source>
</evidence>
<sequence>MRIILAQLRRRAARSVALLTGVLVATTGFTVLTGTVDTSRLQVTQQVGENYRGAYDILVRPKGSRLEPENAAGLIRPSFLSDHFGGISLDQVATIRGVRGVEVAAPIAMIGISFAPTVVDMDLSTIVPRDDRSVYRITRTRITDGGTTRITTPPRYHYFTPNGIAISNDPARQQDPVVEIVAGREVTVCGGTAGDFDALGELSGATVELACASQTREHGRAVDRPGTMSTAWDLPFLLAAIDPAAEAALVGLDRAVDSGEYLTGPTTTMPVDEDGADPVVGVPVLYSSQPSVDAADQLVVERLPDAVAEAVPNATFADLAPRLTAAPGTVVWTGTVSAAQAHQELAMSLRNIYMGKVGAYFTPQPVQYTRDAAGRLTPVAVPDLQTQEWGVTDYPQLPPEVLDTAFRGLTRQRRMDPQSVGKPIVQLRPVGTFDPRALQDFSTLAGVPLTTYQPARLGCGDSASCAALGGRDLLPNLAPGGYAQQPPLMLTTIDALPDFYNVQYRQPGAGRTPISAVRVRVAGVTGFDDLSREIVRRTAEEIATSTGLDVDIMLGSSPTPQEIALPAGRFGRPALVLEEGWSRKGVAAEIVKAVDRKSLVLFGLILVVCVLFLANATAAGVRSRQRELAILACTGWSRGRLAGLIAGEVALTGLAGGVLAGLLAVPLADVLGITLSPWHAASAVPVALTVALLAALPPAWRASRARPGTVLHSPARPHRGRPARRRTVFALARANLFRVPGRAMVGVVALALGVAGITLVAAVSWAFHGSITGSLLGDAVSVRARGVDQVAVAAVLLLGLAAVADVLFVNVRDRAAELAALRAMGWSAAAMARLVAYEGLGIGLVGAVLGAAAGLAGTAWFAGSMPPALVGTALVAAGAGVLATGLAAVAPALAQQRIPVPRLLAEE</sequence>
<accession>A0A8J3NYX6</accession>
<gene>
    <name evidence="9" type="ORF">Cci01nite_09040</name>
</gene>
<evidence type="ECO:0000256" key="3">
    <source>
        <dbReference type="ARBA" id="ARBA00022692"/>
    </source>
</evidence>
<evidence type="ECO:0000256" key="4">
    <source>
        <dbReference type="ARBA" id="ARBA00022989"/>
    </source>
</evidence>
<organism evidence="9 10">
    <name type="scientific">Catellatospora citrea</name>
    <dbReference type="NCBI Taxonomy" id="53366"/>
    <lineage>
        <taxon>Bacteria</taxon>
        <taxon>Bacillati</taxon>
        <taxon>Actinomycetota</taxon>
        <taxon>Actinomycetes</taxon>
        <taxon>Micromonosporales</taxon>
        <taxon>Micromonosporaceae</taxon>
        <taxon>Catellatospora</taxon>
    </lineage>
</organism>
<evidence type="ECO:0000313" key="9">
    <source>
        <dbReference type="EMBL" id="GIF95810.1"/>
    </source>
</evidence>
<keyword evidence="5 7" id="KW-0472">Membrane</keyword>
<evidence type="ECO:0000256" key="6">
    <source>
        <dbReference type="ARBA" id="ARBA00038076"/>
    </source>
</evidence>
<dbReference type="EMBL" id="BONH01000002">
    <property type="protein sequence ID" value="GIF95810.1"/>
    <property type="molecule type" value="Genomic_DNA"/>
</dbReference>
<dbReference type="PANTHER" id="PTHR30572:SF4">
    <property type="entry name" value="ABC TRANSPORTER PERMEASE YTRF"/>
    <property type="match status" value="1"/>
</dbReference>
<feature type="transmembrane region" description="Helical" evidence="7">
    <location>
        <begin position="641"/>
        <end position="665"/>
    </location>
</feature>
<name>A0A8J3NYX6_9ACTN</name>
<reference evidence="9 10" key="1">
    <citation type="submission" date="2021-01" db="EMBL/GenBank/DDBJ databases">
        <title>Whole genome shotgun sequence of Catellatospora citrea NBRC 14495.</title>
        <authorList>
            <person name="Komaki H."/>
            <person name="Tamura T."/>
        </authorList>
    </citation>
    <scope>NUCLEOTIDE SEQUENCE [LARGE SCALE GENOMIC DNA]</scope>
    <source>
        <strain evidence="9 10">NBRC 14495</strain>
    </source>
</reference>
<keyword evidence="3 7" id="KW-0812">Transmembrane</keyword>
<comment type="subcellular location">
    <subcellularLocation>
        <location evidence="1">Cell membrane</location>
        <topology evidence="1">Multi-pass membrane protein</topology>
    </subcellularLocation>
</comment>
<comment type="similarity">
    <text evidence="6">Belongs to the ABC-4 integral membrane protein family.</text>
</comment>
<dbReference type="Pfam" id="PF02687">
    <property type="entry name" value="FtsX"/>
    <property type="match status" value="2"/>
</dbReference>
<feature type="domain" description="ABC3 transporter permease C-terminal" evidence="8">
    <location>
        <begin position="791"/>
        <end position="893"/>
    </location>
</feature>
<feature type="transmembrane region" description="Helical" evidence="7">
    <location>
        <begin position="832"/>
        <end position="862"/>
    </location>
</feature>
<dbReference type="GO" id="GO:0005886">
    <property type="term" value="C:plasma membrane"/>
    <property type="evidence" value="ECO:0007669"/>
    <property type="project" value="UniProtKB-SubCell"/>
</dbReference>
<keyword evidence="4 7" id="KW-1133">Transmembrane helix</keyword>
<dbReference type="Proteomes" id="UP000659904">
    <property type="component" value="Unassembled WGS sequence"/>
</dbReference>
<evidence type="ECO:0000256" key="2">
    <source>
        <dbReference type="ARBA" id="ARBA00022475"/>
    </source>
</evidence>
<feature type="domain" description="ABC3 transporter permease C-terminal" evidence="8">
    <location>
        <begin position="600"/>
        <end position="705"/>
    </location>
</feature>
<proteinExistence type="inferred from homology"/>
<evidence type="ECO:0000259" key="8">
    <source>
        <dbReference type="Pfam" id="PF02687"/>
    </source>
</evidence>
<feature type="transmembrane region" description="Helical" evidence="7">
    <location>
        <begin position="12"/>
        <end position="32"/>
    </location>
</feature>
<evidence type="ECO:0000256" key="7">
    <source>
        <dbReference type="SAM" id="Phobius"/>
    </source>
</evidence>
<feature type="transmembrane region" description="Helical" evidence="7">
    <location>
        <begin position="868"/>
        <end position="894"/>
    </location>
</feature>
<comment type="caution">
    <text evidence="9">The sequence shown here is derived from an EMBL/GenBank/DDBJ whole genome shotgun (WGS) entry which is preliminary data.</text>
</comment>
<keyword evidence="10" id="KW-1185">Reference proteome</keyword>
<keyword evidence="2" id="KW-1003">Cell membrane</keyword>
<feature type="transmembrane region" description="Helical" evidence="7">
    <location>
        <begin position="790"/>
        <end position="811"/>
    </location>
</feature>
<feature type="transmembrane region" description="Helical" evidence="7">
    <location>
        <begin position="743"/>
        <end position="767"/>
    </location>
</feature>
<evidence type="ECO:0000256" key="1">
    <source>
        <dbReference type="ARBA" id="ARBA00004651"/>
    </source>
</evidence>
<dbReference type="PANTHER" id="PTHR30572">
    <property type="entry name" value="MEMBRANE COMPONENT OF TRANSPORTER-RELATED"/>
    <property type="match status" value="1"/>
</dbReference>
<dbReference type="GO" id="GO:0022857">
    <property type="term" value="F:transmembrane transporter activity"/>
    <property type="evidence" value="ECO:0007669"/>
    <property type="project" value="TreeGrafter"/>
</dbReference>
<dbReference type="AlphaFoldDB" id="A0A8J3NYX6"/>
<feature type="transmembrane region" description="Helical" evidence="7">
    <location>
        <begin position="677"/>
        <end position="696"/>
    </location>
</feature>
<protein>
    <recommendedName>
        <fullName evidence="8">ABC3 transporter permease C-terminal domain-containing protein</fullName>
    </recommendedName>
</protein>
<dbReference type="InterPro" id="IPR050250">
    <property type="entry name" value="Macrolide_Exporter_MacB"/>
</dbReference>
<dbReference type="InterPro" id="IPR003838">
    <property type="entry name" value="ABC3_permease_C"/>
</dbReference>
<feature type="transmembrane region" description="Helical" evidence="7">
    <location>
        <begin position="599"/>
        <end position="621"/>
    </location>
</feature>
<evidence type="ECO:0000313" key="10">
    <source>
        <dbReference type="Proteomes" id="UP000659904"/>
    </source>
</evidence>